<dbReference type="SUPFAM" id="SSF49503">
    <property type="entry name" value="Cupredoxins"/>
    <property type="match status" value="1"/>
</dbReference>
<name>A0A2K2CB82_POPTR</name>
<accession>A0A2K2CB82</accession>
<evidence type="ECO:0000313" key="2">
    <source>
        <dbReference type="EMBL" id="PNT59285.1"/>
    </source>
</evidence>
<dbReference type="STRING" id="3694.A0A2K2CB82"/>
<sequence>MQYKLQESGSKQIQRQSLNQAMQTGGGPNLSDAYTINGFPEPLYNCSAKSLHSMMSIASHTLTVVADDAVYVKPFDAPVMTARPYATGQGIFDNSTVAGFLEHEVSSKTLQTSYSVKKIKNKITLYKADLPPLNDTSFATNFTSKLRSLAGAEFPANVPQKAHGQFFFTVRLGTNPCPQTQTCQGPNGTMFEGLVNNVSFAMPTTALLQPTILVN</sequence>
<dbReference type="PANTHER" id="PTHR11709:SF417">
    <property type="entry name" value="LACCASE-17"/>
    <property type="match status" value="1"/>
</dbReference>
<evidence type="ECO:0000313" key="3">
    <source>
        <dbReference type="Proteomes" id="UP000006729"/>
    </source>
</evidence>
<dbReference type="Proteomes" id="UP000006729">
    <property type="component" value="Chromosome 1"/>
</dbReference>
<reference evidence="2 3" key="1">
    <citation type="journal article" date="2006" name="Science">
        <title>The genome of black cottonwood, Populus trichocarpa (Torr. &amp; Gray).</title>
        <authorList>
            <person name="Tuskan G.A."/>
            <person name="Difazio S."/>
            <person name="Jansson S."/>
            <person name="Bohlmann J."/>
            <person name="Grigoriev I."/>
            <person name="Hellsten U."/>
            <person name="Putnam N."/>
            <person name="Ralph S."/>
            <person name="Rombauts S."/>
            <person name="Salamov A."/>
            <person name="Schein J."/>
            <person name="Sterck L."/>
            <person name="Aerts A."/>
            <person name="Bhalerao R.R."/>
            <person name="Bhalerao R.P."/>
            <person name="Blaudez D."/>
            <person name="Boerjan W."/>
            <person name="Brun A."/>
            <person name="Brunner A."/>
            <person name="Busov V."/>
            <person name="Campbell M."/>
            <person name="Carlson J."/>
            <person name="Chalot M."/>
            <person name="Chapman J."/>
            <person name="Chen G.L."/>
            <person name="Cooper D."/>
            <person name="Coutinho P.M."/>
            <person name="Couturier J."/>
            <person name="Covert S."/>
            <person name="Cronk Q."/>
            <person name="Cunningham R."/>
            <person name="Davis J."/>
            <person name="Degroeve S."/>
            <person name="Dejardin A."/>
            <person name="Depamphilis C."/>
            <person name="Detter J."/>
            <person name="Dirks B."/>
            <person name="Dubchak I."/>
            <person name="Duplessis S."/>
            <person name="Ehlting J."/>
            <person name="Ellis B."/>
            <person name="Gendler K."/>
            <person name="Goodstein D."/>
            <person name="Gribskov M."/>
            <person name="Grimwood J."/>
            <person name="Groover A."/>
            <person name="Gunter L."/>
            <person name="Hamberger B."/>
            <person name="Heinze B."/>
            <person name="Helariutta Y."/>
            <person name="Henrissat B."/>
            <person name="Holligan D."/>
            <person name="Holt R."/>
            <person name="Huang W."/>
            <person name="Islam-Faridi N."/>
            <person name="Jones S."/>
            <person name="Jones-Rhoades M."/>
            <person name="Jorgensen R."/>
            <person name="Joshi C."/>
            <person name="Kangasjarvi J."/>
            <person name="Karlsson J."/>
            <person name="Kelleher C."/>
            <person name="Kirkpatrick R."/>
            <person name="Kirst M."/>
            <person name="Kohler A."/>
            <person name="Kalluri U."/>
            <person name="Larimer F."/>
            <person name="Leebens-Mack J."/>
            <person name="Leple J.C."/>
            <person name="Locascio P."/>
            <person name="Lou Y."/>
            <person name="Lucas S."/>
            <person name="Martin F."/>
            <person name="Montanini B."/>
            <person name="Napoli C."/>
            <person name="Nelson D.R."/>
            <person name="Nelson C."/>
            <person name="Nieminen K."/>
            <person name="Nilsson O."/>
            <person name="Pereda V."/>
            <person name="Peter G."/>
            <person name="Philippe R."/>
            <person name="Pilate G."/>
            <person name="Poliakov A."/>
            <person name="Razumovskaya J."/>
            <person name="Richardson P."/>
            <person name="Rinaldi C."/>
            <person name="Ritland K."/>
            <person name="Rouze P."/>
            <person name="Ryaboy D."/>
            <person name="Schmutz J."/>
            <person name="Schrader J."/>
            <person name="Segerman B."/>
            <person name="Shin H."/>
            <person name="Siddiqui A."/>
            <person name="Sterky F."/>
            <person name="Terry A."/>
            <person name="Tsai C.J."/>
            <person name="Uberbacher E."/>
            <person name="Unneberg P."/>
            <person name="Vahala J."/>
            <person name="Wall K."/>
            <person name="Wessler S."/>
            <person name="Yang G."/>
            <person name="Yin T."/>
            <person name="Douglas C."/>
            <person name="Marra M."/>
            <person name="Sandberg G."/>
            <person name="Van de Peer Y."/>
            <person name="Rokhsar D."/>
        </authorList>
    </citation>
    <scope>NUCLEOTIDE SEQUENCE [LARGE SCALE GENOMIC DNA]</scope>
    <source>
        <strain evidence="3">cv. Nisqually</strain>
    </source>
</reference>
<protein>
    <recommendedName>
        <fullName evidence="4">Laccase</fullName>
    </recommendedName>
</protein>
<evidence type="ECO:0000256" key="1">
    <source>
        <dbReference type="SAM" id="MobiDB-lite"/>
    </source>
</evidence>
<dbReference type="InParanoid" id="A0A2K2CB82"/>
<gene>
    <name evidence="2" type="ORF">POPTR_001G401000</name>
</gene>
<feature type="region of interest" description="Disordered" evidence="1">
    <location>
        <begin position="1"/>
        <end position="24"/>
    </location>
</feature>
<dbReference type="AlphaFoldDB" id="A0A2K2CB82"/>
<dbReference type="PANTHER" id="PTHR11709">
    <property type="entry name" value="MULTI-COPPER OXIDASE"/>
    <property type="match status" value="1"/>
</dbReference>
<keyword evidence="3" id="KW-1185">Reference proteome</keyword>
<organism evidence="2 3">
    <name type="scientific">Populus trichocarpa</name>
    <name type="common">Western balsam poplar</name>
    <name type="synonym">Populus balsamifera subsp. trichocarpa</name>
    <dbReference type="NCBI Taxonomy" id="3694"/>
    <lineage>
        <taxon>Eukaryota</taxon>
        <taxon>Viridiplantae</taxon>
        <taxon>Streptophyta</taxon>
        <taxon>Embryophyta</taxon>
        <taxon>Tracheophyta</taxon>
        <taxon>Spermatophyta</taxon>
        <taxon>Magnoliopsida</taxon>
        <taxon>eudicotyledons</taxon>
        <taxon>Gunneridae</taxon>
        <taxon>Pentapetalae</taxon>
        <taxon>rosids</taxon>
        <taxon>fabids</taxon>
        <taxon>Malpighiales</taxon>
        <taxon>Salicaceae</taxon>
        <taxon>Saliceae</taxon>
        <taxon>Populus</taxon>
    </lineage>
</organism>
<dbReference type="InterPro" id="IPR045087">
    <property type="entry name" value="Cu-oxidase_fam"/>
</dbReference>
<dbReference type="InterPro" id="IPR008972">
    <property type="entry name" value="Cupredoxin"/>
</dbReference>
<proteinExistence type="predicted"/>
<feature type="compositionally biased region" description="Polar residues" evidence="1">
    <location>
        <begin position="1"/>
        <end position="23"/>
    </location>
</feature>
<evidence type="ECO:0008006" key="4">
    <source>
        <dbReference type="Google" id="ProtNLM"/>
    </source>
</evidence>
<dbReference type="EMBL" id="CM009290">
    <property type="protein sequence ID" value="PNT59285.1"/>
    <property type="molecule type" value="Genomic_DNA"/>
</dbReference>